<feature type="transmembrane region" description="Helical" evidence="6">
    <location>
        <begin position="210"/>
        <end position="236"/>
    </location>
</feature>
<organism evidence="8 9">
    <name type="scientific">Pristionchus entomophagus</name>
    <dbReference type="NCBI Taxonomy" id="358040"/>
    <lineage>
        <taxon>Eukaryota</taxon>
        <taxon>Metazoa</taxon>
        <taxon>Ecdysozoa</taxon>
        <taxon>Nematoda</taxon>
        <taxon>Chromadorea</taxon>
        <taxon>Rhabditida</taxon>
        <taxon>Rhabditina</taxon>
        <taxon>Diplogasteromorpha</taxon>
        <taxon>Diplogasteroidea</taxon>
        <taxon>Neodiplogasteridae</taxon>
        <taxon>Pristionchus</taxon>
    </lineage>
</organism>
<keyword evidence="3 6" id="KW-1133">Transmembrane helix</keyword>
<feature type="region of interest" description="Disordered" evidence="5">
    <location>
        <begin position="367"/>
        <end position="393"/>
    </location>
</feature>
<dbReference type="PRINTS" id="PR00237">
    <property type="entry name" value="GPCRRHODOPSN"/>
</dbReference>
<feature type="compositionally biased region" description="Polar residues" evidence="5">
    <location>
        <begin position="479"/>
        <end position="490"/>
    </location>
</feature>
<dbReference type="Pfam" id="PF00001">
    <property type="entry name" value="7tm_1"/>
    <property type="match status" value="1"/>
</dbReference>
<evidence type="ECO:0000256" key="5">
    <source>
        <dbReference type="SAM" id="MobiDB-lite"/>
    </source>
</evidence>
<keyword evidence="2 6" id="KW-0812">Transmembrane</keyword>
<feature type="domain" description="G-protein coupled receptors family 1 profile" evidence="7">
    <location>
        <begin position="53"/>
        <end position="339"/>
    </location>
</feature>
<gene>
    <name evidence="8" type="ORF">PENTCL1PPCAC_27475</name>
</gene>
<dbReference type="SUPFAM" id="SSF81321">
    <property type="entry name" value="Family A G protein-coupled receptor-like"/>
    <property type="match status" value="1"/>
</dbReference>
<dbReference type="AlphaFoldDB" id="A0AAV5UFQ7"/>
<protein>
    <recommendedName>
        <fullName evidence="7">G-protein coupled receptors family 1 profile domain-containing protein</fullName>
    </recommendedName>
</protein>
<evidence type="ECO:0000259" key="7">
    <source>
        <dbReference type="PROSITE" id="PS50262"/>
    </source>
</evidence>
<dbReference type="InterPro" id="IPR052665">
    <property type="entry name" value="Neuropeptide-GPCR"/>
</dbReference>
<dbReference type="EMBL" id="BTSX01000006">
    <property type="protein sequence ID" value="GMT05301.1"/>
    <property type="molecule type" value="Genomic_DNA"/>
</dbReference>
<feature type="transmembrane region" description="Helical" evidence="6">
    <location>
        <begin position="38"/>
        <end position="60"/>
    </location>
</feature>
<keyword evidence="4 6" id="KW-0472">Membrane</keyword>
<evidence type="ECO:0000256" key="3">
    <source>
        <dbReference type="ARBA" id="ARBA00022989"/>
    </source>
</evidence>
<dbReference type="PANTHER" id="PTHR24224:SF37">
    <property type="entry name" value="G-PROTEIN COUPLED RECEPTORS FAMILY 1 PROFILE DOMAIN-CONTAINING PROTEIN"/>
    <property type="match status" value="1"/>
</dbReference>
<dbReference type="InterPro" id="IPR017452">
    <property type="entry name" value="GPCR_Rhodpsn_7TM"/>
</dbReference>
<accession>A0AAV5UFQ7</accession>
<proteinExistence type="predicted"/>
<evidence type="ECO:0000256" key="6">
    <source>
        <dbReference type="SAM" id="Phobius"/>
    </source>
</evidence>
<dbReference type="Proteomes" id="UP001432027">
    <property type="component" value="Unassembled WGS sequence"/>
</dbReference>
<reference evidence="8" key="1">
    <citation type="submission" date="2023-10" db="EMBL/GenBank/DDBJ databases">
        <title>Genome assembly of Pristionchus species.</title>
        <authorList>
            <person name="Yoshida K."/>
            <person name="Sommer R.J."/>
        </authorList>
    </citation>
    <scope>NUCLEOTIDE SEQUENCE</scope>
    <source>
        <strain evidence="8">RS0144</strain>
    </source>
</reference>
<feature type="transmembrane region" description="Helical" evidence="6">
    <location>
        <begin position="326"/>
        <end position="344"/>
    </location>
</feature>
<feature type="non-terminal residue" evidence="8">
    <location>
        <position position="1"/>
    </location>
</feature>
<keyword evidence="9" id="KW-1185">Reference proteome</keyword>
<comment type="subcellular location">
    <subcellularLocation>
        <location evidence="1">Membrane</location>
    </subcellularLocation>
</comment>
<evidence type="ECO:0000313" key="8">
    <source>
        <dbReference type="EMBL" id="GMT05301.1"/>
    </source>
</evidence>
<feature type="region of interest" description="Disordered" evidence="5">
    <location>
        <begin position="459"/>
        <end position="490"/>
    </location>
</feature>
<evidence type="ECO:0000256" key="4">
    <source>
        <dbReference type="ARBA" id="ARBA00023136"/>
    </source>
</evidence>
<evidence type="ECO:0000256" key="2">
    <source>
        <dbReference type="ARBA" id="ARBA00022692"/>
    </source>
</evidence>
<feature type="transmembrane region" description="Helical" evidence="6">
    <location>
        <begin position="169"/>
        <end position="190"/>
    </location>
</feature>
<dbReference type="PANTHER" id="PTHR24224">
    <property type="entry name" value="CARDIOACCELERATORY PEPTIDE RECEPTOR-RELATED"/>
    <property type="match status" value="1"/>
</dbReference>
<dbReference type="InterPro" id="IPR000276">
    <property type="entry name" value="GPCR_Rhodpsn"/>
</dbReference>
<dbReference type="GO" id="GO:0016020">
    <property type="term" value="C:membrane"/>
    <property type="evidence" value="ECO:0007669"/>
    <property type="project" value="UniProtKB-SubCell"/>
</dbReference>
<evidence type="ECO:0000256" key="1">
    <source>
        <dbReference type="ARBA" id="ARBA00004370"/>
    </source>
</evidence>
<feature type="transmembrane region" description="Helical" evidence="6">
    <location>
        <begin position="280"/>
        <end position="297"/>
    </location>
</feature>
<feature type="transmembrane region" description="Helical" evidence="6">
    <location>
        <begin position="127"/>
        <end position="148"/>
    </location>
</feature>
<feature type="compositionally biased region" description="Low complexity" evidence="5">
    <location>
        <begin position="459"/>
        <end position="478"/>
    </location>
</feature>
<sequence length="527" mass="57699">DDVLPSTSSSQQTIIVDGGPEAAAIEMEIYDTPFMHNLGLFTFLVYIAVFIIGIPANIYVLFRMRRLASSDNERYRNGTGVALCSMAAADLCSILLICAQNVHQMTYTGQNDPSATSFTANMMCKGMLFLTHTVTGISIWSWLLLSSLRYLAICHPLYHLRLWRMPYRALAFIIAMSALLNAWLLVVVESTPGGCQQSPLLRSTLAVNRLFHFVEACWSFCIPCVVIVVMDSSVVLKSTSFPRLRRSSPHKKSSALDEVIKLTRTSSDKLKNIQRRHQKALFKWLAVALVCILLNTPENLYRLIQIFGFGDSESAFNIACRMLTQVLYFSQFAFNAIYLAIFVYDKSCRRGGAAAETSILNSHHYIARSRRPSNSEHPGSLRDHIPPSKSSTNLSPVYYPPCNNNNNNINSNGGGSPTGPFAVLSLTGSSPSVVISTKHPLAGLAATTHTSRSVPRLALSLSTSSPTRSTPSSMSATSNGNLMPTGTISLPTTPRGGILKVFPREVAKSTAVPNPCDLPPTVTTQFY</sequence>
<name>A0AAV5UFQ7_9BILA</name>
<dbReference type="PROSITE" id="PS50262">
    <property type="entry name" value="G_PROTEIN_RECEP_F1_2"/>
    <property type="match status" value="1"/>
</dbReference>
<feature type="transmembrane region" description="Helical" evidence="6">
    <location>
        <begin position="81"/>
        <end position="102"/>
    </location>
</feature>
<dbReference type="Gene3D" id="1.20.1070.10">
    <property type="entry name" value="Rhodopsin 7-helix transmembrane proteins"/>
    <property type="match status" value="1"/>
</dbReference>
<comment type="caution">
    <text evidence="8">The sequence shown here is derived from an EMBL/GenBank/DDBJ whole genome shotgun (WGS) entry which is preliminary data.</text>
</comment>
<evidence type="ECO:0000313" key="9">
    <source>
        <dbReference type="Proteomes" id="UP001432027"/>
    </source>
</evidence>
<dbReference type="GO" id="GO:0004930">
    <property type="term" value="F:G protein-coupled receptor activity"/>
    <property type="evidence" value="ECO:0007669"/>
    <property type="project" value="InterPro"/>
</dbReference>